<evidence type="ECO:0000313" key="3">
    <source>
        <dbReference type="Proteomes" id="UP000175669"/>
    </source>
</evidence>
<evidence type="ECO:0000256" key="1">
    <source>
        <dbReference type="SAM" id="MobiDB-lite"/>
    </source>
</evidence>
<feature type="compositionally biased region" description="Polar residues" evidence="1">
    <location>
        <begin position="203"/>
        <end position="215"/>
    </location>
</feature>
<feature type="region of interest" description="Disordered" evidence="1">
    <location>
        <begin position="203"/>
        <end position="237"/>
    </location>
</feature>
<organism evidence="2 3">
    <name type="scientific">Pseudohongiella acticola</name>
    <dbReference type="NCBI Taxonomy" id="1524254"/>
    <lineage>
        <taxon>Bacteria</taxon>
        <taxon>Pseudomonadati</taxon>
        <taxon>Pseudomonadota</taxon>
        <taxon>Gammaproteobacteria</taxon>
        <taxon>Pseudomonadales</taxon>
        <taxon>Pseudohongiellaceae</taxon>
        <taxon>Pseudohongiella</taxon>
    </lineage>
</organism>
<keyword evidence="3" id="KW-1185">Reference proteome</keyword>
<comment type="caution">
    <text evidence="2">The sequence shown here is derived from an EMBL/GenBank/DDBJ whole genome shotgun (WGS) entry which is preliminary data.</text>
</comment>
<dbReference type="STRING" id="1524254.PHACT_13140"/>
<dbReference type="InterPro" id="IPR021241">
    <property type="entry name" value="CsiV"/>
</dbReference>
<feature type="region of interest" description="Disordered" evidence="1">
    <location>
        <begin position="77"/>
        <end position="97"/>
    </location>
</feature>
<feature type="compositionally biased region" description="Polar residues" evidence="1">
    <location>
        <begin position="228"/>
        <end position="237"/>
    </location>
</feature>
<reference evidence="3" key="1">
    <citation type="submission" date="2016-07" db="EMBL/GenBank/DDBJ databases">
        <authorList>
            <person name="Florea S."/>
            <person name="Webb J.S."/>
            <person name="Jaromczyk J."/>
            <person name="Schardl C.L."/>
        </authorList>
    </citation>
    <scope>NUCLEOTIDE SEQUENCE [LARGE SCALE GENOMIC DNA]</scope>
    <source>
        <strain evidence="3">KCTC 42131</strain>
    </source>
</reference>
<sequence>MATAITASAQDGNRWYQIEVTVFAHENSNLQQEQWPTQDLALSYPEQTRELDSLLKHLSLDDWSVLQPVSATRMPNNEIAVDGDSDEPLLSPGPNALRSSNYRLPDTLRDAFVALLAADHDFTQTNRALTQSTAYRVLYHNAWRQPVLRAPDATPIAIAGGRQFGQHHELEGTLTIRFNQSRDRVLLDTNLWLARFSSQLNSQPPEQSNMLQLPQSPFAPDLPEQTPDLISTASDNQPALTERYYASQVFAMNDSRPMRSNEFHYLDHPAIGVLVQVFPYEPPAPPASAFPGSGAPL</sequence>
<evidence type="ECO:0008006" key="4">
    <source>
        <dbReference type="Google" id="ProtNLM"/>
    </source>
</evidence>
<name>A0A1E8CGD5_9GAMM</name>
<accession>A0A1E8CGD5</accession>
<gene>
    <name evidence="2" type="ORF">PHACT_13140</name>
</gene>
<dbReference type="AlphaFoldDB" id="A0A1E8CGD5"/>
<protein>
    <recommendedName>
        <fullName evidence="4">Peptidoglycan-binding protein CsiV</fullName>
    </recommendedName>
</protein>
<dbReference type="Pfam" id="PF10972">
    <property type="entry name" value="CsiV"/>
    <property type="match status" value="1"/>
</dbReference>
<proteinExistence type="predicted"/>
<dbReference type="EMBL" id="MASR01000002">
    <property type="protein sequence ID" value="OFE11488.1"/>
    <property type="molecule type" value="Genomic_DNA"/>
</dbReference>
<evidence type="ECO:0000313" key="2">
    <source>
        <dbReference type="EMBL" id="OFE11488.1"/>
    </source>
</evidence>
<dbReference type="RefSeq" id="WP_070118738.1">
    <property type="nucleotide sequence ID" value="NZ_MASR01000002.1"/>
</dbReference>
<dbReference type="Proteomes" id="UP000175669">
    <property type="component" value="Unassembled WGS sequence"/>
</dbReference>